<dbReference type="Proteomes" id="UP000186002">
    <property type="component" value="Unassembled WGS sequence"/>
</dbReference>
<evidence type="ECO:0000259" key="1">
    <source>
        <dbReference type="Pfam" id="PF01022"/>
    </source>
</evidence>
<dbReference type="SUPFAM" id="SSF46785">
    <property type="entry name" value="Winged helix' DNA-binding domain"/>
    <property type="match status" value="1"/>
</dbReference>
<dbReference type="EMBL" id="FRBW01000002">
    <property type="protein sequence ID" value="SHM24813.1"/>
    <property type="molecule type" value="Genomic_DNA"/>
</dbReference>
<name>A0A1M7H8Y7_9HYPH</name>
<evidence type="ECO:0000313" key="3">
    <source>
        <dbReference type="Proteomes" id="UP000186002"/>
    </source>
</evidence>
<dbReference type="AlphaFoldDB" id="A0A1M7H8Y7"/>
<dbReference type="Pfam" id="PF01022">
    <property type="entry name" value="HTH_5"/>
    <property type="match status" value="1"/>
</dbReference>
<dbReference type="InterPro" id="IPR036390">
    <property type="entry name" value="WH_DNA-bd_sf"/>
</dbReference>
<gene>
    <name evidence="2" type="ORF">SAMN05444272_2141</name>
</gene>
<proteinExistence type="predicted"/>
<organism evidence="2 3">
    <name type="scientific">Roseibium suaedae</name>
    <dbReference type="NCBI Taxonomy" id="735517"/>
    <lineage>
        <taxon>Bacteria</taxon>
        <taxon>Pseudomonadati</taxon>
        <taxon>Pseudomonadota</taxon>
        <taxon>Alphaproteobacteria</taxon>
        <taxon>Hyphomicrobiales</taxon>
        <taxon>Stappiaceae</taxon>
        <taxon>Roseibium</taxon>
    </lineage>
</organism>
<accession>A0A1M7H8Y7</accession>
<dbReference type="GO" id="GO:0003700">
    <property type="term" value="F:DNA-binding transcription factor activity"/>
    <property type="evidence" value="ECO:0007669"/>
    <property type="project" value="InterPro"/>
</dbReference>
<dbReference type="Gene3D" id="1.10.10.10">
    <property type="entry name" value="Winged helix-like DNA-binding domain superfamily/Winged helix DNA-binding domain"/>
    <property type="match status" value="1"/>
</dbReference>
<dbReference type="InterPro" id="IPR011991">
    <property type="entry name" value="ArsR-like_HTH"/>
</dbReference>
<keyword evidence="3" id="KW-1185">Reference proteome</keyword>
<dbReference type="STRING" id="735517.SAMN05444272_2141"/>
<dbReference type="InterPro" id="IPR036388">
    <property type="entry name" value="WH-like_DNA-bd_sf"/>
</dbReference>
<sequence length="250" mass="27889">MDGAWLIPNKERYSFLYMVGDRCLQYKKGKLFLSPVLCYKSGMSDRTRTRLLHALKLSGPQTAAELASAQSVTPVAVRQHLDGLLADGLVLFEDVKGTVGRPKRQWSLTEAGHRQFPDNHSGLILNLLDGLKEIYGESGVEQLISHREQSSRRTYGEALRGKETLKERLEALAELRSREGYMASVEQQGNGFLLIENHCSICAAATACQGFCRSEMRLFQDVLGEGVSLSREEHLLSGGRRCVYRIQEAA</sequence>
<evidence type="ECO:0000313" key="2">
    <source>
        <dbReference type="EMBL" id="SHM24813.1"/>
    </source>
</evidence>
<protein>
    <submittedName>
        <fullName evidence="2">Transcriptional regulator</fullName>
    </submittedName>
</protein>
<reference evidence="2 3" key="1">
    <citation type="submission" date="2016-11" db="EMBL/GenBank/DDBJ databases">
        <authorList>
            <person name="Jaros S."/>
            <person name="Januszkiewicz K."/>
            <person name="Wedrychowicz H."/>
        </authorList>
    </citation>
    <scope>NUCLEOTIDE SEQUENCE [LARGE SCALE GENOMIC DNA]</scope>
    <source>
        <strain evidence="2 3">DSM 22153</strain>
    </source>
</reference>
<feature type="domain" description="HTH arsR-type" evidence="1">
    <location>
        <begin position="45"/>
        <end position="90"/>
    </location>
</feature>
<dbReference type="CDD" id="cd00090">
    <property type="entry name" value="HTH_ARSR"/>
    <property type="match status" value="1"/>
</dbReference>
<dbReference type="InterPro" id="IPR001845">
    <property type="entry name" value="HTH_ArsR_DNA-bd_dom"/>
</dbReference>